<name>A8MKE7_ALKOO</name>
<dbReference type="PROSITE" id="PS01124">
    <property type="entry name" value="HTH_ARAC_FAMILY_2"/>
    <property type="match status" value="1"/>
</dbReference>
<evidence type="ECO:0000259" key="4">
    <source>
        <dbReference type="PROSITE" id="PS01124"/>
    </source>
</evidence>
<dbReference type="PANTHER" id="PTHR43280">
    <property type="entry name" value="ARAC-FAMILY TRANSCRIPTIONAL REGULATOR"/>
    <property type="match status" value="1"/>
</dbReference>
<gene>
    <name evidence="5" type="ordered locus">Clos_2748</name>
</gene>
<evidence type="ECO:0000256" key="1">
    <source>
        <dbReference type="ARBA" id="ARBA00023015"/>
    </source>
</evidence>
<keyword evidence="3" id="KW-0804">Transcription</keyword>
<keyword evidence="1" id="KW-0805">Transcription regulation</keyword>
<evidence type="ECO:0000313" key="6">
    <source>
        <dbReference type="Proteomes" id="UP000000269"/>
    </source>
</evidence>
<dbReference type="Proteomes" id="UP000000269">
    <property type="component" value="Chromosome"/>
</dbReference>
<reference evidence="6" key="1">
    <citation type="submission" date="2007-10" db="EMBL/GenBank/DDBJ databases">
        <title>Complete genome of Alkaliphilus oremlandii OhILAs.</title>
        <authorList>
            <person name="Copeland A."/>
            <person name="Lucas S."/>
            <person name="Lapidus A."/>
            <person name="Barry K."/>
            <person name="Detter J.C."/>
            <person name="Glavina del Rio T."/>
            <person name="Hammon N."/>
            <person name="Israni S."/>
            <person name="Dalin E."/>
            <person name="Tice H."/>
            <person name="Pitluck S."/>
            <person name="Chain P."/>
            <person name="Malfatti S."/>
            <person name="Shin M."/>
            <person name="Vergez L."/>
            <person name="Schmutz J."/>
            <person name="Larimer F."/>
            <person name="Land M."/>
            <person name="Hauser L."/>
            <person name="Kyrpides N."/>
            <person name="Mikhailova N."/>
            <person name="Stolz J.F."/>
            <person name="Dawson A."/>
            <person name="Fisher E."/>
            <person name="Crable B."/>
            <person name="Perera E."/>
            <person name="Lisak J."/>
            <person name="Ranganathan M."/>
            <person name="Basu P."/>
            <person name="Richardson P."/>
        </authorList>
    </citation>
    <scope>NUCLEOTIDE SEQUENCE [LARGE SCALE GENOMIC DNA]</scope>
    <source>
        <strain evidence="6">OhILAs</strain>
    </source>
</reference>
<sequence length="244" mass="28603">MEYNQLICETRTYTEKFYTHSHSYSQLILPLQGSLSIKTGKNELSLNDNHLFFLPPQCDHSYHSVGINKFLVLDIPRDIILILLGDTLKHEIRQNLDERWKAIRYLLQEEVRSASKRGLYDLVKYACSFLLDEVRPTSIQYIHSNFHKSISIGQLAAIESFNESYYIEWFHRRTGMTPNAYIQKLRLQKAKEYLVNTDLSLLVISDLVGYKHQSSLTRLFMDHGEVPPREYRKKSRETDKSSPV</sequence>
<dbReference type="STRING" id="350688.Clos_2748"/>
<dbReference type="EMBL" id="CP000853">
    <property type="protein sequence ID" value="ABW20279.1"/>
    <property type="molecule type" value="Genomic_DNA"/>
</dbReference>
<dbReference type="eggNOG" id="COG2207">
    <property type="taxonomic scope" value="Bacteria"/>
</dbReference>
<dbReference type="KEGG" id="aoe:Clos_2748"/>
<dbReference type="AlphaFoldDB" id="A8MKE7"/>
<dbReference type="SMART" id="SM00342">
    <property type="entry name" value="HTH_ARAC"/>
    <property type="match status" value="1"/>
</dbReference>
<evidence type="ECO:0000256" key="2">
    <source>
        <dbReference type="ARBA" id="ARBA00023125"/>
    </source>
</evidence>
<dbReference type="InterPro" id="IPR037923">
    <property type="entry name" value="HTH-like"/>
</dbReference>
<dbReference type="GO" id="GO:0043565">
    <property type="term" value="F:sequence-specific DNA binding"/>
    <property type="evidence" value="ECO:0007669"/>
    <property type="project" value="InterPro"/>
</dbReference>
<dbReference type="GO" id="GO:0003700">
    <property type="term" value="F:DNA-binding transcription factor activity"/>
    <property type="evidence" value="ECO:0007669"/>
    <property type="project" value="InterPro"/>
</dbReference>
<protein>
    <submittedName>
        <fullName evidence="5">Transcriptional regulator, AraC family</fullName>
    </submittedName>
</protein>
<dbReference type="InterPro" id="IPR009057">
    <property type="entry name" value="Homeodomain-like_sf"/>
</dbReference>
<keyword evidence="6" id="KW-1185">Reference proteome</keyword>
<evidence type="ECO:0000256" key="3">
    <source>
        <dbReference type="ARBA" id="ARBA00023163"/>
    </source>
</evidence>
<dbReference type="InterPro" id="IPR014710">
    <property type="entry name" value="RmlC-like_jellyroll"/>
</dbReference>
<dbReference type="SUPFAM" id="SSF46689">
    <property type="entry name" value="Homeodomain-like"/>
    <property type="match status" value="2"/>
</dbReference>
<feature type="domain" description="HTH araC/xylS-type" evidence="4">
    <location>
        <begin position="136"/>
        <end position="234"/>
    </location>
</feature>
<dbReference type="Gene3D" id="1.10.10.60">
    <property type="entry name" value="Homeodomain-like"/>
    <property type="match status" value="2"/>
</dbReference>
<keyword evidence="2" id="KW-0238">DNA-binding</keyword>
<proteinExistence type="predicted"/>
<dbReference type="InterPro" id="IPR003313">
    <property type="entry name" value="AraC-bd"/>
</dbReference>
<dbReference type="SUPFAM" id="SSF51215">
    <property type="entry name" value="Regulatory protein AraC"/>
    <property type="match status" value="1"/>
</dbReference>
<dbReference type="InterPro" id="IPR018060">
    <property type="entry name" value="HTH_AraC"/>
</dbReference>
<accession>A8MKE7</accession>
<dbReference type="Pfam" id="PF02311">
    <property type="entry name" value="AraC_binding"/>
    <property type="match status" value="1"/>
</dbReference>
<dbReference type="OrthoDB" id="1681793at2"/>
<dbReference type="Gene3D" id="2.60.120.10">
    <property type="entry name" value="Jelly Rolls"/>
    <property type="match status" value="1"/>
</dbReference>
<dbReference type="Pfam" id="PF12833">
    <property type="entry name" value="HTH_18"/>
    <property type="match status" value="1"/>
</dbReference>
<evidence type="ECO:0000313" key="5">
    <source>
        <dbReference type="EMBL" id="ABW20279.1"/>
    </source>
</evidence>
<dbReference type="PANTHER" id="PTHR43280:SF26">
    <property type="entry name" value="ARAC-FAMILY TRANSCRIPTIONAL REGULATOR"/>
    <property type="match status" value="1"/>
</dbReference>
<organism evidence="5 6">
    <name type="scientific">Alkaliphilus oremlandii (strain OhILAs)</name>
    <name type="common">Clostridium oremlandii (strain OhILAs)</name>
    <dbReference type="NCBI Taxonomy" id="350688"/>
    <lineage>
        <taxon>Bacteria</taxon>
        <taxon>Bacillati</taxon>
        <taxon>Bacillota</taxon>
        <taxon>Clostridia</taxon>
        <taxon>Peptostreptococcales</taxon>
        <taxon>Natronincolaceae</taxon>
        <taxon>Alkaliphilus</taxon>
    </lineage>
</organism>
<dbReference type="HOGENOM" id="CLU_000445_88_15_9"/>